<dbReference type="PANTHER" id="PTHR33332">
    <property type="entry name" value="REVERSE TRANSCRIPTASE DOMAIN-CONTAINING PROTEIN"/>
    <property type="match status" value="1"/>
</dbReference>
<proteinExistence type="predicted"/>
<dbReference type="OrthoDB" id="416454at2759"/>
<dbReference type="EMBL" id="SWJQ01000320">
    <property type="protein sequence ID" value="TRZ16346.1"/>
    <property type="molecule type" value="Genomic_DNA"/>
</dbReference>
<dbReference type="InterPro" id="IPR000477">
    <property type="entry name" value="RT_dom"/>
</dbReference>
<keyword evidence="3" id="KW-1185">Reference proteome</keyword>
<organism evidence="2 3">
    <name type="scientific">Zosterops borbonicus</name>
    <dbReference type="NCBI Taxonomy" id="364589"/>
    <lineage>
        <taxon>Eukaryota</taxon>
        <taxon>Metazoa</taxon>
        <taxon>Chordata</taxon>
        <taxon>Craniata</taxon>
        <taxon>Vertebrata</taxon>
        <taxon>Euteleostomi</taxon>
        <taxon>Archelosauria</taxon>
        <taxon>Archosauria</taxon>
        <taxon>Dinosauria</taxon>
        <taxon>Saurischia</taxon>
        <taxon>Theropoda</taxon>
        <taxon>Coelurosauria</taxon>
        <taxon>Aves</taxon>
        <taxon>Neognathae</taxon>
        <taxon>Neoaves</taxon>
        <taxon>Telluraves</taxon>
        <taxon>Australaves</taxon>
        <taxon>Passeriformes</taxon>
        <taxon>Sylvioidea</taxon>
        <taxon>Zosteropidae</taxon>
        <taxon>Zosterops</taxon>
    </lineage>
</organism>
<dbReference type="AlphaFoldDB" id="A0A8K1GE53"/>
<evidence type="ECO:0000313" key="2">
    <source>
        <dbReference type="EMBL" id="TRZ16346.1"/>
    </source>
</evidence>
<sequence>MGVAKLERVTHLLDEGKAVDGAYLDFSKAFQTVSHSIIPEKLSCHGLDNFTCCWVKNGLKGQRMLENGITSGWWPDTNGISLVSVLGPALFNVFIKDLSMGIECTLSQFADEAKSSESVGLLEGRKALQKDLVRLDQRAEASCMRFNKEKCSVLHLGHNSLMQHYWLGAVAGKPGW</sequence>
<evidence type="ECO:0000313" key="3">
    <source>
        <dbReference type="Proteomes" id="UP000796761"/>
    </source>
</evidence>
<feature type="domain" description="Reverse transcriptase" evidence="1">
    <location>
        <begin position="17"/>
        <end position="155"/>
    </location>
</feature>
<gene>
    <name evidence="2" type="ORF">HGM15179_010768</name>
</gene>
<comment type="caution">
    <text evidence="2">The sequence shown here is derived from an EMBL/GenBank/DDBJ whole genome shotgun (WGS) entry which is preliminary data.</text>
</comment>
<evidence type="ECO:0000259" key="1">
    <source>
        <dbReference type="Pfam" id="PF00078"/>
    </source>
</evidence>
<accession>A0A8K1GE53</accession>
<name>A0A8K1GE53_9PASS</name>
<protein>
    <recommendedName>
        <fullName evidence="1">Reverse transcriptase domain-containing protein</fullName>
    </recommendedName>
</protein>
<reference evidence="2" key="1">
    <citation type="submission" date="2019-04" db="EMBL/GenBank/DDBJ databases">
        <title>Genome assembly of Zosterops borbonicus 15179.</title>
        <authorList>
            <person name="Leroy T."/>
            <person name="Anselmetti Y."/>
            <person name="Tilak M.-K."/>
            <person name="Nabholz B."/>
        </authorList>
    </citation>
    <scope>NUCLEOTIDE SEQUENCE</scope>
    <source>
        <strain evidence="2">HGM_15179</strain>
        <tissue evidence="2">Muscle</tissue>
    </source>
</reference>
<dbReference type="Proteomes" id="UP000796761">
    <property type="component" value="Unassembled WGS sequence"/>
</dbReference>
<dbReference type="Pfam" id="PF00078">
    <property type="entry name" value="RVT_1"/>
    <property type="match status" value="1"/>
</dbReference>